<proteinExistence type="predicted"/>
<evidence type="ECO:0000313" key="1">
    <source>
        <dbReference type="EMBL" id="OWA55647.1"/>
    </source>
</evidence>
<protein>
    <submittedName>
        <fullName evidence="1">Uncharacterized protein</fullName>
    </submittedName>
</protein>
<keyword evidence="2" id="KW-1185">Reference proteome</keyword>
<organism evidence="1 2">
    <name type="scientific">Hypsibius exemplaris</name>
    <name type="common">Freshwater tardigrade</name>
    <dbReference type="NCBI Taxonomy" id="2072580"/>
    <lineage>
        <taxon>Eukaryota</taxon>
        <taxon>Metazoa</taxon>
        <taxon>Ecdysozoa</taxon>
        <taxon>Tardigrada</taxon>
        <taxon>Eutardigrada</taxon>
        <taxon>Parachela</taxon>
        <taxon>Hypsibioidea</taxon>
        <taxon>Hypsibiidae</taxon>
        <taxon>Hypsibius</taxon>
    </lineage>
</organism>
<accession>A0A9X6NK50</accession>
<sequence>MKLPGPSMGTKTDLDRLLEKMPVLHDPLAFGIYAEGISNLQDIFPLLRSAAGLGFSQFNVDVFTWAAERIGETNTTNVWSGNFISESAVPLREICRFLALRILVPGAFNLAQASCLEENLRDLRKSRME</sequence>
<gene>
    <name evidence="1" type="ORF">BV898_20035</name>
</gene>
<dbReference type="EMBL" id="MTYJ01001164">
    <property type="protein sequence ID" value="OWA55647.1"/>
    <property type="molecule type" value="Genomic_DNA"/>
</dbReference>
<feature type="non-terminal residue" evidence="1">
    <location>
        <position position="129"/>
    </location>
</feature>
<dbReference type="AlphaFoldDB" id="A0A9X6NK50"/>
<evidence type="ECO:0000313" key="2">
    <source>
        <dbReference type="Proteomes" id="UP000192578"/>
    </source>
</evidence>
<name>A0A9X6NK50_HYPEX</name>
<reference evidence="2" key="1">
    <citation type="submission" date="2017-01" db="EMBL/GenBank/DDBJ databases">
        <title>Comparative genomics of anhydrobiosis in the tardigrade Hypsibius dujardini.</title>
        <authorList>
            <person name="Yoshida Y."/>
            <person name="Koutsovoulos G."/>
            <person name="Laetsch D."/>
            <person name="Stevens L."/>
            <person name="Kumar S."/>
            <person name="Horikawa D."/>
            <person name="Ishino K."/>
            <person name="Komine S."/>
            <person name="Tomita M."/>
            <person name="Blaxter M."/>
            <person name="Arakawa K."/>
        </authorList>
    </citation>
    <scope>NUCLEOTIDE SEQUENCE [LARGE SCALE GENOMIC DNA]</scope>
    <source>
        <strain evidence="2">Z151</strain>
    </source>
</reference>
<dbReference type="Proteomes" id="UP000192578">
    <property type="component" value="Unassembled WGS sequence"/>
</dbReference>
<comment type="caution">
    <text evidence="1">The sequence shown here is derived from an EMBL/GenBank/DDBJ whole genome shotgun (WGS) entry which is preliminary data.</text>
</comment>